<comment type="cofactor">
    <cofactor evidence="15">
        <name>Mg(2+)</name>
        <dbReference type="ChEBI" id="CHEBI:18420"/>
    </cofactor>
    <cofactor evidence="15">
        <name>Mn(2+)</name>
        <dbReference type="ChEBI" id="CHEBI:29035"/>
    </cofactor>
</comment>
<keyword evidence="4 15" id="KW-0436">Ligase</keyword>
<dbReference type="SUPFAM" id="SSF52113">
    <property type="entry name" value="BRCT domain"/>
    <property type="match status" value="1"/>
</dbReference>
<dbReference type="EC" id="6.5.1.2" evidence="2 15"/>
<dbReference type="PIRSF" id="PIRSF001604">
    <property type="entry name" value="LigA"/>
    <property type="match status" value="1"/>
</dbReference>
<dbReference type="Proteomes" id="UP000466388">
    <property type="component" value="Unassembled WGS sequence"/>
</dbReference>
<dbReference type="NCBIfam" id="TIGR00575">
    <property type="entry name" value="dnlj"/>
    <property type="match status" value="1"/>
</dbReference>
<feature type="binding site" evidence="15">
    <location>
        <position position="176"/>
    </location>
    <ligand>
        <name>NAD(+)</name>
        <dbReference type="ChEBI" id="CHEBI:57540"/>
    </ligand>
</feature>
<evidence type="ECO:0000256" key="1">
    <source>
        <dbReference type="ARBA" id="ARBA00004067"/>
    </source>
</evidence>
<feature type="binding site" evidence="15">
    <location>
        <position position="316"/>
    </location>
    <ligand>
        <name>NAD(+)</name>
        <dbReference type="ChEBI" id="CHEBI:57540"/>
    </ligand>
</feature>
<feature type="binding site" evidence="15">
    <location>
        <position position="292"/>
    </location>
    <ligand>
        <name>NAD(+)</name>
        <dbReference type="ChEBI" id="CHEBI:57540"/>
    </ligand>
</feature>
<dbReference type="GO" id="GO:0003677">
    <property type="term" value="F:DNA binding"/>
    <property type="evidence" value="ECO:0007669"/>
    <property type="project" value="InterPro"/>
</dbReference>
<dbReference type="AlphaFoldDB" id="A0A7X3C2L8"/>
<comment type="function">
    <text evidence="1 15">DNA ligase that catalyzes the formation of phosphodiester linkages between 5'-phosphoryl and 3'-hydroxyl groups in double-stranded DNA using NAD as a coenzyme and as the energy source for the reaction. It is essential for DNA replication and repair of damaged DNA.</text>
</comment>
<dbReference type="Gene3D" id="1.10.287.610">
    <property type="entry name" value="Helix hairpin bin"/>
    <property type="match status" value="1"/>
</dbReference>
<dbReference type="SUPFAM" id="SSF50249">
    <property type="entry name" value="Nucleic acid-binding proteins"/>
    <property type="match status" value="1"/>
</dbReference>
<dbReference type="InterPro" id="IPR001679">
    <property type="entry name" value="DNA_ligase"/>
</dbReference>
<dbReference type="Pfam" id="PF01653">
    <property type="entry name" value="DNA_ligase_aden"/>
    <property type="match status" value="1"/>
</dbReference>
<feature type="domain" description="BRCT" evidence="17">
    <location>
        <begin position="596"/>
        <end position="662"/>
    </location>
</feature>
<keyword evidence="12 15" id="KW-0464">Manganese</keyword>
<dbReference type="FunFam" id="2.40.50.140:FF:000012">
    <property type="entry name" value="DNA ligase"/>
    <property type="match status" value="1"/>
</dbReference>
<feature type="binding site" evidence="15">
    <location>
        <begin position="42"/>
        <end position="46"/>
    </location>
    <ligand>
        <name>NAD(+)</name>
        <dbReference type="ChEBI" id="CHEBI:57540"/>
    </ligand>
</feature>
<evidence type="ECO:0000259" key="17">
    <source>
        <dbReference type="PROSITE" id="PS50172"/>
    </source>
</evidence>
<evidence type="ECO:0000256" key="15">
    <source>
        <dbReference type="HAMAP-Rule" id="MF_01588"/>
    </source>
</evidence>
<dbReference type="Pfam" id="PF03120">
    <property type="entry name" value="OB_DNA_ligase"/>
    <property type="match status" value="1"/>
</dbReference>
<dbReference type="SUPFAM" id="SSF56091">
    <property type="entry name" value="DNA ligase/mRNA capping enzyme, catalytic domain"/>
    <property type="match status" value="1"/>
</dbReference>
<keyword evidence="7 15" id="KW-0227">DNA damage</keyword>
<evidence type="ECO:0000256" key="11">
    <source>
        <dbReference type="ARBA" id="ARBA00023204"/>
    </source>
</evidence>
<dbReference type="CDD" id="cd17748">
    <property type="entry name" value="BRCT_DNA_ligase_like"/>
    <property type="match status" value="1"/>
</dbReference>
<dbReference type="InterPro" id="IPR012340">
    <property type="entry name" value="NA-bd_OB-fold"/>
</dbReference>
<comment type="similarity">
    <text evidence="14 15">Belongs to the NAD-dependent DNA ligase family. LigA subfamily.</text>
</comment>
<dbReference type="Gene3D" id="1.10.150.20">
    <property type="entry name" value="5' to 3' exonuclease, C-terminal subdomain"/>
    <property type="match status" value="2"/>
</dbReference>
<dbReference type="NCBIfam" id="NF005932">
    <property type="entry name" value="PRK07956.1"/>
    <property type="match status" value="1"/>
</dbReference>
<dbReference type="Gene3D" id="3.30.470.30">
    <property type="entry name" value="DNA ligase/mRNA capping enzyme"/>
    <property type="match status" value="1"/>
</dbReference>
<dbReference type="GO" id="GO:0005829">
    <property type="term" value="C:cytosol"/>
    <property type="evidence" value="ECO:0007669"/>
    <property type="project" value="TreeGrafter"/>
</dbReference>
<dbReference type="PROSITE" id="PS50172">
    <property type="entry name" value="BRCT"/>
    <property type="match status" value="1"/>
</dbReference>
<accession>A0A7X3C2L8</accession>
<dbReference type="GO" id="GO:0003911">
    <property type="term" value="F:DNA ligase (NAD+) activity"/>
    <property type="evidence" value="ECO:0007669"/>
    <property type="project" value="UniProtKB-UniRule"/>
</dbReference>
<dbReference type="EMBL" id="WNJO01000004">
    <property type="protein sequence ID" value="MTV81957.1"/>
    <property type="molecule type" value="Genomic_DNA"/>
</dbReference>
<evidence type="ECO:0000256" key="4">
    <source>
        <dbReference type="ARBA" id="ARBA00022598"/>
    </source>
</evidence>
<dbReference type="SMART" id="SM00292">
    <property type="entry name" value="BRCT"/>
    <property type="match status" value="1"/>
</dbReference>
<dbReference type="Pfam" id="PF03119">
    <property type="entry name" value="DNA_ligase_ZBD"/>
    <property type="match status" value="1"/>
</dbReference>
<dbReference type="InterPro" id="IPR001357">
    <property type="entry name" value="BRCT_dom"/>
</dbReference>
<dbReference type="SMART" id="SM00278">
    <property type="entry name" value="HhH1"/>
    <property type="match status" value="3"/>
</dbReference>
<dbReference type="InterPro" id="IPR041663">
    <property type="entry name" value="DisA/LigA_HHH"/>
</dbReference>
<dbReference type="FunFam" id="3.30.470.30:FF:000001">
    <property type="entry name" value="DNA ligase"/>
    <property type="match status" value="1"/>
</dbReference>
<protein>
    <recommendedName>
        <fullName evidence="3 15">DNA ligase</fullName>
        <ecNumber evidence="2 15">6.5.1.2</ecNumber>
    </recommendedName>
    <alternativeName>
        <fullName evidence="15">Polydeoxyribonucleotide synthase [NAD(+)]</fullName>
    </alternativeName>
</protein>
<dbReference type="InterPro" id="IPR036420">
    <property type="entry name" value="BRCT_dom_sf"/>
</dbReference>
<evidence type="ECO:0000256" key="3">
    <source>
        <dbReference type="ARBA" id="ARBA00013308"/>
    </source>
</evidence>
<gene>
    <name evidence="15 18" type="primary">ligA</name>
    <name evidence="18" type="ORF">GM612_04735</name>
</gene>
<evidence type="ECO:0000256" key="16">
    <source>
        <dbReference type="RuleBase" id="RU000618"/>
    </source>
</evidence>
<dbReference type="Pfam" id="PF14520">
    <property type="entry name" value="HHH_5"/>
    <property type="match status" value="1"/>
</dbReference>
<dbReference type="FunFam" id="1.10.150.20:FF:000006">
    <property type="entry name" value="DNA ligase"/>
    <property type="match status" value="1"/>
</dbReference>
<keyword evidence="8 15" id="KW-0862">Zinc</keyword>
<feature type="binding site" evidence="15">
    <location>
        <position position="142"/>
    </location>
    <ligand>
        <name>NAD(+)</name>
        <dbReference type="ChEBI" id="CHEBI:57540"/>
    </ligand>
</feature>
<proteinExistence type="inferred from homology"/>
<dbReference type="InterPro" id="IPR013840">
    <property type="entry name" value="DNAligase_N"/>
</dbReference>
<evidence type="ECO:0000256" key="8">
    <source>
        <dbReference type="ARBA" id="ARBA00022833"/>
    </source>
</evidence>
<sequence>MSEPSIDKMTKREAEKLANELRPVLRAWGEAYYSEDAPKVEDAVYDQKYAQLVAIETKYPDLITPDSPTQNVGGSVSTDFAKVNHDIPMLSLGDVFSKEELADFVDHITENEAGTYNCELKIDGLAISLRYEHGHLVQGSTRGNGQIGEDITANLKTIPSIPTELKRPLTVEVRGECYMPKASFIELNNKRDAEGKPVFANPRNAAAGSLRQQDPRVTAARKLSTFMYNVADFDPLTTRTQSGLLTELAELGFTTNPTNRVAHNMEEIDAYIDEYTGQRDDLAYGIDGIVVKVNALPVQREMGATVKVPRWAIAYKFPPEEAETVVHQIEWTVGRTGVVTPTAIMDPVQLAGTTVSRASLHNPDYLNEKGIRLGDTVMLHKAGDIIPEISNYVANKRPADSVPYVIPTHCPSCGATLVHLDEEVALRCINPRCPAQLAEQMTHFASRNAMNIDGLGPRIIAQLFSKHYVEDVADLYNLTFDQLITLDKFGEKSANNLLNALDNSRNNSLERLLFGLGIRHVGNKAARLIAAHFNTMANVMAAGQEEIAQIDSVGDTIADSIVTYFSNAGARELISELESRGVNMAYTSGPSDQKAAPEGFFSGKRVVLTGKLTQMTRGEASEWLTAHGATVTSSVSKKTDLVIAGTDAGSKLTKAQNLDVNVWDENQFATEMADQSEDGGTN</sequence>
<feature type="binding site" evidence="15">
    <location>
        <position position="410"/>
    </location>
    <ligand>
        <name>Zn(2+)</name>
        <dbReference type="ChEBI" id="CHEBI:29105"/>
    </ligand>
</feature>
<keyword evidence="19" id="KW-1185">Reference proteome</keyword>
<keyword evidence="10 15" id="KW-0520">NAD</keyword>
<keyword evidence="5 15" id="KW-0235">DNA replication</keyword>
<dbReference type="Gene3D" id="6.20.10.30">
    <property type="match status" value="1"/>
</dbReference>
<dbReference type="PANTHER" id="PTHR23389:SF9">
    <property type="entry name" value="DNA LIGASE"/>
    <property type="match status" value="1"/>
</dbReference>
<dbReference type="HAMAP" id="MF_01588">
    <property type="entry name" value="DNA_ligase_A"/>
    <property type="match status" value="1"/>
</dbReference>
<dbReference type="Gene3D" id="3.40.50.10190">
    <property type="entry name" value="BRCT domain"/>
    <property type="match status" value="1"/>
</dbReference>
<dbReference type="SMART" id="SM00532">
    <property type="entry name" value="LIGANc"/>
    <property type="match status" value="1"/>
</dbReference>
<dbReference type="InterPro" id="IPR004149">
    <property type="entry name" value="Znf_DNAligase_C4"/>
</dbReference>
<name>A0A7X3C2L8_9LACO</name>
<dbReference type="PROSITE" id="PS01056">
    <property type="entry name" value="DNA_LIGASE_N2"/>
    <property type="match status" value="1"/>
</dbReference>
<dbReference type="InterPro" id="IPR018239">
    <property type="entry name" value="DNA_ligase_AS"/>
</dbReference>
<evidence type="ECO:0000256" key="6">
    <source>
        <dbReference type="ARBA" id="ARBA00022723"/>
    </source>
</evidence>
<dbReference type="InterPro" id="IPR010994">
    <property type="entry name" value="RuvA_2-like"/>
</dbReference>
<feature type="binding site" evidence="15">
    <location>
        <begin position="91"/>
        <end position="92"/>
    </location>
    <ligand>
        <name>NAD(+)</name>
        <dbReference type="ChEBI" id="CHEBI:57540"/>
    </ligand>
</feature>
<dbReference type="PROSITE" id="PS01055">
    <property type="entry name" value="DNA_LIGASE_N1"/>
    <property type="match status" value="1"/>
</dbReference>
<dbReference type="SUPFAM" id="SSF47781">
    <property type="entry name" value="RuvA domain 2-like"/>
    <property type="match status" value="1"/>
</dbReference>
<dbReference type="GO" id="GO:0006281">
    <property type="term" value="P:DNA repair"/>
    <property type="evidence" value="ECO:0007669"/>
    <property type="project" value="UniProtKB-KW"/>
</dbReference>
<evidence type="ECO:0000256" key="2">
    <source>
        <dbReference type="ARBA" id="ARBA00012722"/>
    </source>
</evidence>
<evidence type="ECO:0000256" key="13">
    <source>
        <dbReference type="ARBA" id="ARBA00034005"/>
    </source>
</evidence>
<dbReference type="Gene3D" id="2.40.50.140">
    <property type="entry name" value="Nucleic acid-binding proteins"/>
    <property type="match status" value="1"/>
</dbReference>
<feature type="binding site" evidence="15">
    <location>
        <position position="119"/>
    </location>
    <ligand>
        <name>NAD(+)</name>
        <dbReference type="ChEBI" id="CHEBI:57540"/>
    </ligand>
</feature>
<feature type="active site" description="N6-AMP-lysine intermediate" evidence="15">
    <location>
        <position position="121"/>
    </location>
</feature>
<dbReference type="InterPro" id="IPR003583">
    <property type="entry name" value="Hlx-hairpin-Hlx_DNA-bd_motif"/>
</dbReference>
<dbReference type="PANTHER" id="PTHR23389">
    <property type="entry name" value="CHROMOSOME TRANSMISSION FIDELITY FACTOR 18"/>
    <property type="match status" value="1"/>
</dbReference>
<dbReference type="InterPro" id="IPR013839">
    <property type="entry name" value="DNAligase_adenylation"/>
</dbReference>
<comment type="caution">
    <text evidence="18">The sequence shown here is derived from an EMBL/GenBank/DDBJ whole genome shotgun (WGS) entry which is preliminary data.</text>
</comment>
<evidence type="ECO:0000256" key="5">
    <source>
        <dbReference type="ARBA" id="ARBA00022705"/>
    </source>
</evidence>
<feature type="binding site" evidence="15">
    <location>
        <position position="428"/>
    </location>
    <ligand>
        <name>Zn(2+)</name>
        <dbReference type="ChEBI" id="CHEBI:29105"/>
    </ligand>
</feature>
<dbReference type="InterPro" id="IPR033136">
    <property type="entry name" value="DNA_ligase_CS"/>
</dbReference>
<organism evidence="18 19">
    <name type="scientific">Secundilactobacillus folii</name>
    <dbReference type="NCBI Taxonomy" id="2678357"/>
    <lineage>
        <taxon>Bacteria</taxon>
        <taxon>Bacillati</taxon>
        <taxon>Bacillota</taxon>
        <taxon>Bacilli</taxon>
        <taxon>Lactobacillales</taxon>
        <taxon>Lactobacillaceae</taxon>
        <taxon>Secundilactobacillus</taxon>
    </lineage>
</organism>
<dbReference type="FunFam" id="1.10.150.20:FF:000007">
    <property type="entry name" value="DNA ligase"/>
    <property type="match status" value="1"/>
</dbReference>
<evidence type="ECO:0000256" key="9">
    <source>
        <dbReference type="ARBA" id="ARBA00022842"/>
    </source>
</evidence>
<dbReference type="Pfam" id="PF00533">
    <property type="entry name" value="BRCT"/>
    <property type="match status" value="1"/>
</dbReference>
<feature type="binding site" evidence="15">
    <location>
        <position position="433"/>
    </location>
    <ligand>
        <name>Zn(2+)</name>
        <dbReference type="ChEBI" id="CHEBI:29105"/>
    </ligand>
</feature>
<dbReference type="GO" id="GO:0046872">
    <property type="term" value="F:metal ion binding"/>
    <property type="evidence" value="ECO:0007669"/>
    <property type="project" value="UniProtKB-KW"/>
</dbReference>
<dbReference type="GO" id="GO:0006260">
    <property type="term" value="P:DNA replication"/>
    <property type="evidence" value="ECO:0007669"/>
    <property type="project" value="UniProtKB-KW"/>
</dbReference>
<dbReference type="Pfam" id="PF12826">
    <property type="entry name" value="HHH_2"/>
    <property type="match status" value="1"/>
</dbReference>
<evidence type="ECO:0000256" key="7">
    <source>
        <dbReference type="ARBA" id="ARBA00022763"/>
    </source>
</evidence>
<evidence type="ECO:0000313" key="18">
    <source>
        <dbReference type="EMBL" id="MTV81957.1"/>
    </source>
</evidence>
<evidence type="ECO:0000256" key="14">
    <source>
        <dbReference type="ARBA" id="ARBA00060881"/>
    </source>
</evidence>
<reference evidence="18 19" key="1">
    <citation type="submission" date="2019-11" db="EMBL/GenBank/DDBJ databases">
        <title>Lactobacillus sp. nov. CRM56-3, isolated from fermented tea leaves.</title>
        <authorList>
            <person name="Phuengjayaem S."/>
            <person name="Tanasupawat S."/>
        </authorList>
    </citation>
    <scope>NUCLEOTIDE SEQUENCE [LARGE SCALE GENOMIC DNA]</scope>
    <source>
        <strain evidence="18 19">CRM56-3</strain>
    </source>
</reference>
<evidence type="ECO:0000256" key="10">
    <source>
        <dbReference type="ARBA" id="ARBA00023027"/>
    </source>
</evidence>
<evidence type="ECO:0000256" key="12">
    <source>
        <dbReference type="ARBA" id="ARBA00023211"/>
    </source>
</evidence>
<comment type="catalytic activity">
    <reaction evidence="13 15 16">
        <text>NAD(+) + (deoxyribonucleotide)n-3'-hydroxyl + 5'-phospho-(deoxyribonucleotide)m = (deoxyribonucleotide)n+m + AMP + beta-nicotinamide D-nucleotide.</text>
        <dbReference type="EC" id="6.5.1.2"/>
    </reaction>
</comment>
<keyword evidence="9 15" id="KW-0460">Magnesium</keyword>
<keyword evidence="6 15" id="KW-0479">Metal-binding</keyword>
<feature type="binding site" evidence="15">
    <location>
        <position position="413"/>
    </location>
    <ligand>
        <name>Zn(2+)</name>
        <dbReference type="ChEBI" id="CHEBI:29105"/>
    </ligand>
</feature>
<keyword evidence="11 15" id="KW-0234">DNA repair</keyword>
<dbReference type="InterPro" id="IPR004150">
    <property type="entry name" value="NAD_DNA_ligase_OB"/>
</dbReference>
<evidence type="ECO:0000313" key="19">
    <source>
        <dbReference type="Proteomes" id="UP000466388"/>
    </source>
</evidence>
<dbReference type="CDD" id="cd00114">
    <property type="entry name" value="LIGANc"/>
    <property type="match status" value="1"/>
</dbReference>